<accession>A0A1Q9EFF9</accession>
<dbReference type="Gene3D" id="3.90.176.10">
    <property type="entry name" value="Toxin ADP-ribosyltransferase, Chain A, domain 1"/>
    <property type="match status" value="1"/>
</dbReference>
<evidence type="ECO:0000259" key="3">
    <source>
        <dbReference type="PROSITE" id="PS50222"/>
    </source>
</evidence>
<dbReference type="PROSITE" id="PS50222">
    <property type="entry name" value="EF_HAND_2"/>
    <property type="match status" value="1"/>
</dbReference>
<dbReference type="InterPro" id="IPR011992">
    <property type="entry name" value="EF-hand-dom_pair"/>
</dbReference>
<dbReference type="GO" id="GO:0005509">
    <property type="term" value="F:calcium ion binding"/>
    <property type="evidence" value="ECO:0007669"/>
    <property type="project" value="InterPro"/>
</dbReference>
<dbReference type="AlphaFoldDB" id="A0A1Q9EFF9"/>
<evidence type="ECO:0000313" key="4">
    <source>
        <dbReference type="EMBL" id="OLQ06139.1"/>
    </source>
</evidence>
<dbReference type="InterPro" id="IPR002110">
    <property type="entry name" value="Ankyrin_rpt"/>
</dbReference>
<dbReference type="CDD" id="cd00051">
    <property type="entry name" value="EFh"/>
    <property type="match status" value="1"/>
</dbReference>
<dbReference type="InterPro" id="IPR036770">
    <property type="entry name" value="Ankyrin_rpt-contain_sf"/>
</dbReference>
<organism evidence="4 5">
    <name type="scientific">Symbiodinium microadriaticum</name>
    <name type="common">Dinoflagellate</name>
    <name type="synonym">Zooxanthella microadriatica</name>
    <dbReference type="NCBI Taxonomy" id="2951"/>
    <lineage>
        <taxon>Eukaryota</taxon>
        <taxon>Sar</taxon>
        <taxon>Alveolata</taxon>
        <taxon>Dinophyceae</taxon>
        <taxon>Suessiales</taxon>
        <taxon>Symbiodiniaceae</taxon>
        <taxon>Symbiodinium</taxon>
    </lineage>
</organism>
<dbReference type="SUPFAM" id="SSF48403">
    <property type="entry name" value="Ankyrin repeat"/>
    <property type="match status" value="1"/>
</dbReference>
<dbReference type="PROSITE" id="PS50088">
    <property type="entry name" value="ANK_REPEAT"/>
    <property type="match status" value="1"/>
</dbReference>
<dbReference type="Gene3D" id="1.10.238.10">
    <property type="entry name" value="EF-hand"/>
    <property type="match status" value="1"/>
</dbReference>
<dbReference type="OrthoDB" id="26525at2759"/>
<feature type="domain" description="EF-hand" evidence="3">
    <location>
        <begin position="283"/>
        <end position="318"/>
    </location>
</feature>
<dbReference type="InterPro" id="IPR018247">
    <property type="entry name" value="EF_Hand_1_Ca_BS"/>
</dbReference>
<dbReference type="Proteomes" id="UP000186817">
    <property type="component" value="Unassembled WGS sequence"/>
</dbReference>
<feature type="repeat" description="ANK" evidence="2">
    <location>
        <begin position="193"/>
        <end position="225"/>
    </location>
</feature>
<dbReference type="PROSITE" id="PS50297">
    <property type="entry name" value="ANK_REP_REGION"/>
    <property type="match status" value="1"/>
</dbReference>
<sequence length="614" mass="69427">MLSYRTYNFEDHRRKALIDSKWYRCRKGHELRTLGLPYLGVTCSLCGRVLPSGSCLHSCSICKWDACTDCLQRPESARSFQSLPNCPVCGDEMEWSDYMGGIYVSGWACENQCGSRRVNCGLWRWFCQKCKTDICDKCHRRKVQRDRENGMRESPRSLELGTKFLDLCKDHQWEQVTEMLQKRPGLVNCEVEGRWSPLHYASRAGNPQMVEHLLKLSADATSFAGDGKTPLEVARDNSIRSLLMRSCFLQPAFTIFNHYDANNIGVIDAMELGWVVKSVRPRITDAETQQLFASCDLNRNGEIDFVEFVLWLFAGGGKYLAQDILASAERIASGSVGVQALKLKGVLSKRAGLPPHVYETPEYSPMPQMAHHPPRGEKLLACTEYVQQLAPMLPGIILPEGCLEEVERIAQLRAEVLHSNDLSFEMICSVVMWTFDAVLATEEESFPKEKSFQYLMNQYVDQRDTEFFFAARGYFYYFMTALDLLPPAEGVVYQGIPKEHAAAVREILIPGTSLIWRSFTTALQLWGNMVAYEKGIILQITLLPRELRAKGVKYESKGRDISKLSALTGSSEVLLLPNIRLGVGPETVKKGIPVIELREMEEDTAITLNAEDFD</sequence>
<dbReference type="EMBL" id="LSRX01000166">
    <property type="protein sequence ID" value="OLQ06139.1"/>
    <property type="molecule type" value="Genomic_DNA"/>
</dbReference>
<name>A0A1Q9EFF9_SYMMI</name>
<dbReference type="PROSITE" id="PS00018">
    <property type="entry name" value="EF_HAND_1"/>
    <property type="match status" value="1"/>
</dbReference>
<gene>
    <name evidence="4" type="ORF">AK812_SmicGene10577</name>
</gene>
<dbReference type="Pfam" id="PF13857">
    <property type="entry name" value="Ank_5"/>
    <property type="match status" value="1"/>
</dbReference>
<dbReference type="InterPro" id="IPR002048">
    <property type="entry name" value="EF_hand_dom"/>
</dbReference>
<evidence type="ECO:0000256" key="2">
    <source>
        <dbReference type="PROSITE-ProRule" id="PRU00023"/>
    </source>
</evidence>
<comment type="caution">
    <text evidence="4">The sequence shown here is derived from an EMBL/GenBank/DDBJ whole genome shotgun (WGS) entry which is preliminary data.</text>
</comment>
<keyword evidence="1" id="KW-0106">Calcium</keyword>
<protein>
    <recommendedName>
        <fullName evidence="3">EF-hand domain-containing protein</fullName>
    </recommendedName>
</protein>
<keyword evidence="2" id="KW-0040">ANK repeat</keyword>
<dbReference type="SUPFAM" id="SSF47473">
    <property type="entry name" value="EF-hand"/>
    <property type="match status" value="1"/>
</dbReference>
<proteinExistence type="predicted"/>
<reference evidence="4 5" key="1">
    <citation type="submission" date="2016-02" db="EMBL/GenBank/DDBJ databases">
        <title>Genome analysis of coral dinoflagellate symbionts highlights evolutionary adaptations to a symbiotic lifestyle.</title>
        <authorList>
            <person name="Aranda M."/>
            <person name="Li Y."/>
            <person name="Liew Y.J."/>
            <person name="Baumgarten S."/>
            <person name="Simakov O."/>
            <person name="Wilson M."/>
            <person name="Piel J."/>
            <person name="Ashoor H."/>
            <person name="Bougouffa S."/>
            <person name="Bajic V.B."/>
            <person name="Ryu T."/>
            <person name="Ravasi T."/>
            <person name="Bayer T."/>
            <person name="Micklem G."/>
            <person name="Kim H."/>
            <person name="Bhak J."/>
            <person name="Lajeunesse T.C."/>
            <person name="Voolstra C.R."/>
        </authorList>
    </citation>
    <scope>NUCLEOTIDE SEQUENCE [LARGE SCALE GENOMIC DNA]</scope>
    <source>
        <strain evidence="4 5">CCMP2467</strain>
    </source>
</reference>
<keyword evidence="5" id="KW-1185">Reference proteome</keyword>
<dbReference type="SMART" id="SM00054">
    <property type="entry name" value="EFh"/>
    <property type="match status" value="2"/>
</dbReference>
<evidence type="ECO:0000313" key="5">
    <source>
        <dbReference type="Proteomes" id="UP000186817"/>
    </source>
</evidence>
<dbReference type="Gene3D" id="1.25.40.20">
    <property type="entry name" value="Ankyrin repeat-containing domain"/>
    <property type="match status" value="1"/>
</dbReference>
<dbReference type="SMART" id="SM00248">
    <property type="entry name" value="ANK"/>
    <property type="match status" value="1"/>
</dbReference>
<evidence type="ECO:0000256" key="1">
    <source>
        <dbReference type="ARBA" id="ARBA00022837"/>
    </source>
</evidence>